<gene>
    <name evidence="1" type="ORF">CN553_16780</name>
</gene>
<dbReference type="Proteomes" id="UP000220691">
    <property type="component" value="Unassembled WGS sequence"/>
</dbReference>
<reference evidence="1 2" key="1">
    <citation type="submission" date="2017-09" db="EMBL/GenBank/DDBJ databases">
        <title>Large-scale bioinformatics analysis of Bacillus genomes uncovers conserved roles of natural products in bacterial physiology.</title>
        <authorList>
            <consortium name="Agbiome Team Llc"/>
            <person name="Bleich R.M."/>
            <person name="Kirk G.J."/>
            <person name="Santa Maria K.C."/>
            <person name="Allen S.E."/>
            <person name="Farag S."/>
            <person name="Shank E.A."/>
            <person name="Bowers A."/>
        </authorList>
    </citation>
    <scope>NUCLEOTIDE SEQUENCE [LARGE SCALE GENOMIC DNA]</scope>
    <source>
        <strain evidence="1 2">AFS027647</strain>
    </source>
</reference>
<comment type="caution">
    <text evidence="1">The sequence shown here is derived from an EMBL/GenBank/DDBJ whole genome shotgun (WGS) entry which is preliminary data.</text>
</comment>
<dbReference type="AlphaFoldDB" id="A0A9X6UAR7"/>
<name>A0A9X6UAR7_BACCE</name>
<evidence type="ECO:0008006" key="3">
    <source>
        <dbReference type="Google" id="ProtNLM"/>
    </source>
</evidence>
<evidence type="ECO:0000313" key="2">
    <source>
        <dbReference type="Proteomes" id="UP000220691"/>
    </source>
</evidence>
<sequence>MSRKGNCYDNAGIESFHSVLKKWSTPQNIEREKKRNPVFLNTLRYFTIENAGILH</sequence>
<proteinExistence type="predicted"/>
<evidence type="ECO:0000313" key="1">
    <source>
        <dbReference type="EMBL" id="PEN95268.1"/>
    </source>
</evidence>
<accession>A0A9X6UAR7</accession>
<dbReference type="EMBL" id="NUAN01000098">
    <property type="protein sequence ID" value="PEN95268.1"/>
    <property type="molecule type" value="Genomic_DNA"/>
</dbReference>
<protein>
    <recommendedName>
        <fullName evidence="3">Integrase catalytic domain-containing protein</fullName>
    </recommendedName>
</protein>
<organism evidence="1 2">
    <name type="scientific">Bacillus cereus</name>
    <dbReference type="NCBI Taxonomy" id="1396"/>
    <lineage>
        <taxon>Bacteria</taxon>
        <taxon>Bacillati</taxon>
        <taxon>Bacillota</taxon>
        <taxon>Bacilli</taxon>
        <taxon>Bacillales</taxon>
        <taxon>Bacillaceae</taxon>
        <taxon>Bacillus</taxon>
        <taxon>Bacillus cereus group</taxon>
    </lineage>
</organism>